<gene>
    <name evidence="4" type="ORF">D9611_000966</name>
</gene>
<dbReference type="Pfam" id="PF15979">
    <property type="entry name" value="Glyco_hydro_115"/>
    <property type="match status" value="1"/>
</dbReference>
<dbReference type="Gene3D" id="1.20.58.2150">
    <property type="match status" value="1"/>
</dbReference>
<feature type="signal peptide" evidence="2">
    <location>
        <begin position="1"/>
        <end position="19"/>
    </location>
</feature>
<keyword evidence="2" id="KW-0732">Signal</keyword>
<name>A0A8H5BNG9_9AGAR</name>
<dbReference type="Gene3D" id="2.60.120.1620">
    <property type="match status" value="1"/>
</dbReference>
<dbReference type="PANTHER" id="PTHR37842">
    <property type="match status" value="1"/>
</dbReference>
<dbReference type="Gene3D" id="3.30.379.10">
    <property type="entry name" value="Chitobiase/beta-hexosaminidase domain 2-like"/>
    <property type="match status" value="1"/>
</dbReference>
<reference evidence="4 5" key="1">
    <citation type="journal article" date="2020" name="ISME J.">
        <title>Uncovering the hidden diversity of litter-decomposition mechanisms in mushroom-forming fungi.</title>
        <authorList>
            <person name="Floudas D."/>
            <person name="Bentzer J."/>
            <person name="Ahren D."/>
            <person name="Johansson T."/>
            <person name="Persson P."/>
            <person name="Tunlid A."/>
        </authorList>
    </citation>
    <scope>NUCLEOTIDE SEQUENCE [LARGE SCALE GENOMIC DNA]</scope>
    <source>
        <strain evidence="4 5">CBS 175.51</strain>
    </source>
</reference>
<dbReference type="PANTHER" id="PTHR37842:SF2">
    <property type="entry name" value="GYLCOSYL HYDROLASE 115 C-TERMINAL DOMAIN-CONTAINING PROTEIN"/>
    <property type="match status" value="1"/>
</dbReference>
<keyword evidence="1" id="KW-0378">Hydrolase</keyword>
<evidence type="ECO:0000313" key="5">
    <source>
        <dbReference type="Proteomes" id="UP000541558"/>
    </source>
</evidence>
<dbReference type="Proteomes" id="UP000541558">
    <property type="component" value="Unassembled WGS sequence"/>
</dbReference>
<dbReference type="EMBL" id="JAACJK010000163">
    <property type="protein sequence ID" value="KAF5326460.1"/>
    <property type="molecule type" value="Genomic_DNA"/>
</dbReference>
<dbReference type="Gene3D" id="3.20.20.520">
    <property type="entry name" value="Glycosyl hydrolase family 115"/>
    <property type="match status" value="1"/>
</dbReference>
<feature type="domain" description="Gylcosyl hydrolase 115 C-terminal" evidence="3">
    <location>
        <begin position="811"/>
        <end position="990"/>
    </location>
</feature>
<evidence type="ECO:0000256" key="1">
    <source>
        <dbReference type="ARBA" id="ARBA00022801"/>
    </source>
</evidence>
<proteinExistence type="predicted"/>
<organism evidence="4 5">
    <name type="scientific">Ephemerocybe angulata</name>
    <dbReference type="NCBI Taxonomy" id="980116"/>
    <lineage>
        <taxon>Eukaryota</taxon>
        <taxon>Fungi</taxon>
        <taxon>Dikarya</taxon>
        <taxon>Basidiomycota</taxon>
        <taxon>Agaricomycotina</taxon>
        <taxon>Agaricomycetes</taxon>
        <taxon>Agaricomycetidae</taxon>
        <taxon>Agaricales</taxon>
        <taxon>Agaricineae</taxon>
        <taxon>Psathyrellaceae</taxon>
        <taxon>Ephemerocybe</taxon>
    </lineage>
</organism>
<dbReference type="OrthoDB" id="4849794at2759"/>
<dbReference type="Pfam" id="PF17829">
    <property type="entry name" value="GH115_C"/>
    <property type="match status" value="1"/>
</dbReference>
<evidence type="ECO:0000256" key="2">
    <source>
        <dbReference type="SAM" id="SignalP"/>
    </source>
</evidence>
<dbReference type="InterPro" id="IPR029018">
    <property type="entry name" value="Hex-like_dom2"/>
</dbReference>
<evidence type="ECO:0000313" key="4">
    <source>
        <dbReference type="EMBL" id="KAF5326460.1"/>
    </source>
</evidence>
<protein>
    <recommendedName>
        <fullName evidence="3">Gylcosyl hydrolase 115 C-terminal domain-containing protein</fullName>
    </recommendedName>
</protein>
<accession>A0A8H5BNG9</accession>
<dbReference type="GO" id="GO:0016787">
    <property type="term" value="F:hydrolase activity"/>
    <property type="evidence" value="ECO:0007669"/>
    <property type="project" value="UniProtKB-KW"/>
</dbReference>
<dbReference type="InterPro" id="IPR041437">
    <property type="entry name" value="GH115_C"/>
</dbReference>
<evidence type="ECO:0000259" key="3">
    <source>
        <dbReference type="Pfam" id="PF17829"/>
    </source>
</evidence>
<feature type="chain" id="PRO_5034534133" description="Gylcosyl hydrolase 115 C-terminal domain-containing protein" evidence="2">
    <location>
        <begin position="20"/>
        <end position="994"/>
    </location>
</feature>
<sequence length="994" mass="109645">MKRLSVFTALALLVPHAFGIGQQSCVSFKSDPSGFAVVSGRRAASVLISEDDWPGVQRAAADFVADIQRVTGVKPTFKNATSANAAQGSGSGSLPIIIGTLGKSSLIDQVVNATKLDVSSLTGKWESYLSKRVENPLPGVSSAYVIIGSDKRGSIYALYDHSEQFGVSPWYWWADVPVTTQSNLFVSASGCSHGEPTVKYRGIFINDEQPALQNWAQEKFTNGTGAPFNHFFYSNVFELILRLRGNYLWPAMWAGKFGVDDLLNQFTADYYGVAMGTSHQEPMMRSTPNEFTGLGKWDYTTNKEAIKKYLKEGVERSKTFESIYTMGMRGFGDLPLSEDTNIQLMEGVIADQTQILKDVFQVEDVSGIPQVWALYKEVEDYYVHGLTVPDYVTLLWSDDNWGNIRGFLPPDKRNRTGGAGVYYHFDYVGDPRNFKWIISTQLQKVHEQLSIAVERASTRLWIVNVGDLKPYEREIEFFLGYGYNATRWTPNNIDEYVTSWAQREFDVDAPTAGTINSIVANLTRYNSRRHPELWNATTYSLVNYREAETVLAAWKALEAASTKIYNSLPQSYKAAFFQLVHHPVIASANLQAIYVNAGLNNLRAVQARLSTNELAQTVEKLFEVDYDIETQYHQLLNGKWNHIMDQTHISYDYWQQPMQNSMPPITKVQARKQALPGVMRIAPEYTLGAWPGDNRNNCKDGYNCPDPTLSLNNFDNFNNRYVDVGAAGPNPFTFTVAANASWVHLSTSKGSISTKNTEQRVFLSVADWNQLNDGVNAALVTFTATSSKFPVSVVNVNFVATKNAVPAGFKGFVESQGVVSIEAAHHQRNTPVSDIAWTELPGLGKTLSGLTPLPRSALSFEIGAGPSVEYDFLNFNTIGGSGNLTATFLLSPSLNAATDEKPLAFSVSLDGAAPIRIQPVPASSRKSDPPGWGTINGWVANAINKQTVLFTGIAPGKHTLKVSMMEPAVVLQKIVIDAGGIMESYLGPPESKIV</sequence>
<dbReference type="InterPro" id="IPR031924">
    <property type="entry name" value="GH115"/>
</dbReference>
<comment type="caution">
    <text evidence="4">The sequence shown here is derived from an EMBL/GenBank/DDBJ whole genome shotgun (WGS) entry which is preliminary data.</text>
</comment>
<keyword evidence="5" id="KW-1185">Reference proteome</keyword>
<dbReference type="AlphaFoldDB" id="A0A8H5BNG9"/>
<dbReference type="InterPro" id="IPR042301">
    <property type="entry name" value="GH115_sf"/>
</dbReference>